<evidence type="ECO:0000256" key="1">
    <source>
        <dbReference type="SAM" id="SignalP"/>
    </source>
</evidence>
<gene>
    <name evidence="2" type="ORF">SAMN06265376_10986</name>
</gene>
<name>A0A239D1A4_9FLAO</name>
<evidence type="ECO:0000313" key="2">
    <source>
        <dbReference type="EMBL" id="SNS25989.1"/>
    </source>
</evidence>
<evidence type="ECO:0000313" key="3">
    <source>
        <dbReference type="Proteomes" id="UP000198379"/>
    </source>
</evidence>
<accession>A0A239D1A4</accession>
<evidence type="ECO:0008006" key="4">
    <source>
        <dbReference type="Google" id="ProtNLM"/>
    </source>
</evidence>
<keyword evidence="3" id="KW-1185">Reference proteome</keyword>
<reference evidence="2 3" key="1">
    <citation type="submission" date="2017-06" db="EMBL/GenBank/DDBJ databases">
        <authorList>
            <person name="Kim H.J."/>
            <person name="Triplett B.A."/>
        </authorList>
    </citation>
    <scope>NUCLEOTIDE SEQUENCE [LARGE SCALE GENOMIC DNA]</scope>
    <source>
        <strain evidence="2 3">DSM 25597</strain>
    </source>
</reference>
<feature type="signal peptide" evidence="1">
    <location>
        <begin position="1"/>
        <end position="23"/>
    </location>
</feature>
<protein>
    <recommendedName>
        <fullName evidence="4">Tissue inhibitor of metalloproteinase</fullName>
    </recommendedName>
</protein>
<feature type="chain" id="PRO_5013031715" description="Tissue inhibitor of metalloproteinase" evidence="1">
    <location>
        <begin position="24"/>
        <end position="168"/>
    </location>
</feature>
<proteinExistence type="predicted"/>
<keyword evidence="1" id="KW-0732">Signal</keyword>
<dbReference type="Proteomes" id="UP000198379">
    <property type="component" value="Unassembled WGS sequence"/>
</dbReference>
<organism evidence="2 3">
    <name type="scientific">Dokdonia pacifica</name>
    <dbReference type="NCBI Taxonomy" id="1627892"/>
    <lineage>
        <taxon>Bacteria</taxon>
        <taxon>Pseudomonadati</taxon>
        <taxon>Bacteroidota</taxon>
        <taxon>Flavobacteriia</taxon>
        <taxon>Flavobacteriales</taxon>
        <taxon>Flavobacteriaceae</taxon>
        <taxon>Dokdonia</taxon>
    </lineage>
</organism>
<dbReference type="OrthoDB" id="983044at2"/>
<dbReference type="AlphaFoldDB" id="A0A239D1A4"/>
<dbReference type="EMBL" id="FZNY01000009">
    <property type="protein sequence ID" value="SNS25989.1"/>
    <property type="molecule type" value="Genomic_DNA"/>
</dbReference>
<sequence length="168" mass="19686">MKKVFLPSSIFVFFLLFSINSYACTCNCKWDCTFSKISTKNDFVALVKVIEYSDYLDIENRYGEKRPYSITVEIIKKYKGTEHRKRIKIWGDNGFLCRPYISELKIGSYYLIAPNIINSTSELGNAGDYDFFVCDVDYLEVDFDQKVAIGEYSKWRKNITLAEFERKL</sequence>
<dbReference type="RefSeq" id="WP_089373577.1">
    <property type="nucleotide sequence ID" value="NZ_BMEP01000001.1"/>
</dbReference>